<evidence type="ECO:0000256" key="1">
    <source>
        <dbReference type="SAM" id="Coils"/>
    </source>
</evidence>
<evidence type="ECO:0008006" key="4">
    <source>
        <dbReference type="Google" id="ProtNLM"/>
    </source>
</evidence>
<dbReference type="OrthoDB" id="799391at2"/>
<organism evidence="2 3">
    <name type="scientific">Lutibacter flavus</name>
    <dbReference type="NCBI Taxonomy" id="691689"/>
    <lineage>
        <taxon>Bacteria</taxon>
        <taxon>Pseudomonadati</taxon>
        <taxon>Bacteroidota</taxon>
        <taxon>Flavobacteriia</taxon>
        <taxon>Flavobacteriales</taxon>
        <taxon>Flavobacteriaceae</taxon>
        <taxon>Lutibacter</taxon>
    </lineage>
</organism>
<dbReference type="Proteomes" id="UP000198412">
    <property type="component" value="Unassembled WGS sequence"/>
</dbReference>
<name>A0A238VDH3_9FLAO</name>
<keyword evidence="1" id="KW-0175">Coiled coil</keyword>
<reference evidence="3" key="1">
    <citation type="submission" date="2017-06" db="EMBL/GenBank/DDBJ databases">
        <authorList>
            <person name="Varghese N."/>
            <person name="Submissions S."/>
        </authorList>
    </citation>
    <scope>NUCLEOTIDE SEQUENCE [LARGE SCALE GENOMIC DNA]</scope>
    <source>
        <strain evidence="3">DSM 27993</strain>
    </source>
</reference>
<sequence length="166" mass="19522">MLLIGFLALFLLLVVYLLLVPIILVINTNSNEYYLQIKGLAKASVESDVKKVIKIKLKLFFFNYYFYPLMYKASGEKKKLENNKKKKRKRNIEFKTMLRLLKSFKVQKLLVDIDTGDCILNAKLYPIFGFLNYHVGNFKVNFEGRNQLVFQIQNRPLNIIKSFINI</sequence>
<evidence type="ECO:0000313" key="3">
    <source>
        <dbReference type="Proteomes" id="UP000198412"/>
    </source>
</evidence>
<keyword evidence="3" id="KW-1185">Reference proteome</keyword>
<evidence type="ECO:0000313" key="2">
    <source>
        <dbReference type="EMBL" id="SNR32296.1"/>
    </source>
</evidence>
<protein>
    <recommendedName>
        <fullName evidence="4">DUF2953 domain-containing protein</fullName>
    </recommendedName>
</protein>
<accession>A0A238VDH3</accession>
<dbReference type="AlphaFoldDB" id="A0A238VDH3"/>
<dbReference type="RefSeq" id="WP_089376672.1">
    <property type="nucleotide sequence ID" value="NZ_FZNX01000001.1"/>
</dbReference>
<dbReference type="EMBL" id="FZNX01000001">
    <property type="protein sequence ID" value="SNR32296.1"/>
    <property type="molecule type" value="Genomic_DNA"/>
</dbReference>
<feature type="coiled-coil region" evidence="1">
    <location>
        <begin position="70"/>
        <end position="97"/>
    </location>
</feature>
<gene>
    <name evidence="2" type="ORF">SAMN04488111_0312</name>
</gene>
<proteinExistence type="predicted"/>